<protein>
    <submittedName>
        <fullName evidence="10">Uncharacterized protein</fullName>
    </submittedName>
</protein>
<feature type="compositionally biased region" description="Basic residues" evidence="8">
    <location>
        <begin position="78"/>
        <end position="89"/>
    </location>
</feature>
<keyword evidence="7" id="KW-0568">Pathogenesis-related protein</keyword>
<dbReference type="PANTHER" id="PTHR31942">
    <property type="entry name" value="MLO-LIKE PROTEIN 1"/>
    <property type="match status" value="1"/>
</dbReference>
<sequence>MDMAQQIQDRTTVVKGVPIVETSNKYFWFNRPQWILFLIHFTLFQNAFQMAYFLWIWMGSHMKQAIFEEQTAKALKKWQKTARDKRKLRKAEADIPSGLRSGENTPSQGSSPLYLLHKNKHNSADIESDLNSPQAYRSETELSETEGPSLLSSPNSPRNPTRNVDDPNGNFSFSQG</sequence>
<evidence type="ECO:0000256" key="3">
    <source>
        <dbReference type="ARBA" id="ARBA00022692"/>
    </source>
</evidence>
<name>A0ABC8SGH7_9AQUA</name>
<evidence type="ECO:0000256" key="9">
    <source>
        <dbReference type="SAM" id="Phobius"/>
    </source>
</evidence>
<evidence type="ECO:0000256" key="4">
    <source>
        <dbReference type="ARBA" id="ARBA00022821"/>
    </source>
</evidence>
<evidence type="ECO:0000256" key="5">
    <source>
        <dbReference type="ARBA" id="ARBA00022989"/>
    </source>
</evidence>
<evidence type="ECO:0000256" key="7">
    <source>
        <dbReference type="ARBA" id="ARBA00023265"/>
    </source>
</evidence>
<keyword evidence="3 9" id="KW-0812">Transmembrane</keyword>
<proteinExistence type="inferred from homology"/>
<evidence type="ECO:0000256" key="1">
    <source>
        <dbReference type="ARBA" id="ARBA00004141"/>
    </source>
</evidence>
<keyword evidence="6 9" id="KW-0472">Membrane</keyword>
<feature type="region of interest" description="Disordered" evidence="8">
    <location>
        <begin position="78"/>
        <end position="176"/>
    </location>
</feature>
<comment type="subcellular location">
    <subcellularLocation>
        <location evidence="1">Membrane</location>
        <topology evidence="1">Multi-pass membrane protein</topology>
    </subcellularLocation>
</comment>
<keyword evidence="11" id="KW-1185">Reference proteome</keyword>
<comment type="caution">
    <text evidence="10">The sequence shown here is derived from an EMBL/GenBank/DDBJ whole genome shotgun (WGS) entry which is preliminary data.</text>
</comment>
<keyword evidence="5 9" id="KW-1133">Transmembrane helix</keyword>
<accession>A0ABC8SGH7</accession>
<feature type="compositionally biased region" description="Low complexity" evidence="8">
    <location>
        <begin position="148"/>
        <end position="160"/>
    </location>
</feature>
<organism evidence="10 11">
    <name type="scientific">Ilex paraguariensis</name>
    <name type="common">yerba mate</name>
    <dbReference type="NCBI Taxonomy" id="185542"/>
    <lineage>
        <taxon>Eukaryota</taxon>
        <taxon>Viridiplantae</taxon>
        <taxon>Streptophyta</taxon>
        <taxon>Embryophyta</taxon>
        <taxon>Tracheophyta</taxon>
        <taxon>Spermatophyta</taxon>
        <taxon>Magnoliopsida</taxon>
        <taxon>eudicotyledons</taxon>
        <taxon>Gunneridae</taxon>
        <taxon>Pentapetalae</taxon>
        <taxon>asterids</taxon>
        <taxon>campanulids</taxon>
        <taxon>Aquifoliales</taxon>
        <taxon>Aquifoliaceae</taxon>
        <taxon>Ilex</taxon>
    </lineage>
</organism>
<dbReference type="GO" id="GO:0016020">
    <property type="term" value="C:membrane"/>
    <property type="evidence" value="ECO:0007669"/>
    <property type="project" value="UniProtKB-SubCell"/>
</dbReference>
<dbReference type="Proteomes" id="UP001642360">
    <property type="component" value="Unassembled WGS sequence"/>
</dbReference>
<dbReference type="GO" id="GO:0006952">
    <property type="term" value="P:defense response"/>
    <property type="evidence" value="ECO:0007669"/>
    <property type="project" value="UniProtKB-KW"/>
</dbReference>
<feature type="transmembrane region" description="Helical" evidence="9">
    <location>
        <begin position="34"/>
        <end position="57"/>
    </location>
</feature>
<dbReference type="AlphaFoldDB" id="A0ABC8SGH7"/>
<evidence type="ECO:0000313" key="11">
    <source>
        <dbReference type="Proteomes" id="UP001642360"/>
    </source>
</evidence>
<evidence type="ECO:0000313" key="10">
    <source>
        <dbReference type="EMBL" id="CAK9156289.1"/>
    </source>
</evidence>
<feature type="compositionally biased region" description="Polar residues" evidence="8">
    <location>
        <begin position="102"/>
        <end position="111"/>
    </location>
</feature>
<reference evidence="10 11" key="1">
    <citation type="submission" date="2024-02" db="EMBL/GenBank/DDBJ databases">
        <authorList>
            <person name="Vignale AGUSTIN F."/>
            <person name="Sosa J E."/>
            <person name="Modenutti C."/>
        </authorList>
    </citation>
    <scope>NUCLEOTIDE SEQUENCE [LARGE SCALE GENOMIC DNA]</scope>
</reference>
<keyword evidence="4" id="KW-0611">Plant defense</keyword>
<comment type="similarity">
    <text evidence="2">Belongs to the MLO family.</text>
</comment>
<dbReference type="PANTHER" id="PTHR31942:SF82">
    <property type="entry name" value="MLO PROTEIN HOMOLOG 1"/>
    <property type="match status" value="1"/>
</dbReference>
<gene>
    <name evidence="10" type="ORF">ILEXP_LOCUS24794</name>
</gene>
<evidence type="ECO:0000256" key="8">
    <source>
        <dbReference type="SAM" id="MobiDB-lite"/>
    </source>
</evidence>
<evidence type="ECO:0000256" key="2">
    <source>
        <dbReference type="ARBA" id="ARBA00006574"/>
    </source>
</evidence>
<dbReference type="EMBL" id="CAUOFW020002835">
    <property type="protein sequence ID" value="CAK9156289.1"/>
    <property type="molecule type" value="Genomic_DNA"/>
</dbReference>
<evidence type="ECO:0000256" key="6">
    <source>
        <dbReference type="ARBA" id="ARBA00023136"/>
    </source>
</evidence>
<dbReference type="Pfam" id="PF03094">
    <property type="entry name" value="Mlo"/>
    <property type="match status" value="1"/>
</dbReference>
<dbReference type="InterPro" id="IPR004326">
    <property type="entry name" value="Mlo"/>
</dbReference>